<keyword evidence="1" id="KW-0175">Coiled coil</keyword>
<evidence type="ECO:0000313" key="2">
    <source>
        <dbReference type="EMBL" id="JAS54589.1"/>
    </source>
</evidence>
<evidence type="ECO:0000256" key="1">
    <source>
        <dbReference type="SAM" id="Coils"/>
    </source>
</evidence>
<dbReference type="EMBL" id="GECZ01015180">
    <property type="protein sequence ID" value="JAS54589.1"/>
    <property type="molecule type" value="Transcribed_RNA"/>
</dbReference>
<proteinExistence type="predicted"/>
<sequence length="245" mass="28101">MASSFNRSLLDDSQNEITADLDAVIDHVTSAFSFCTQEYKDKARENNKLLEKLGFSINDLPVDIRRELKDIFNDNEVFNFHSLDSKELVTVNVQHMVDSLLADDELAQIHRLKVQADSVIDALEHTNTSLHRKLEIAKCKAEYLDEKANEISAQSIVFRGKLEQAEKELQMLQVASEMLEKPKYSLEEIHSLHKELKKVKEDVAFTGTKLDKYNQLSLNEKEAAKQLAKLEEELKNVNNEIKQKL</sequence>
<reference evidence="2" key="1">
    <citation type="submission" date="2015-11" db="EMBL/GenBank/DDBJ databases">
        <title>De novo transcriptome assembly of four potential Pierce s Disease insect vectors from Arizona vineyards.</title>
        <authorList>
            <person name="Tassone E.E."/>
        </authorList>
    </citation>
    <scope>NUCLEOTIDE SEQUENCE</scope>
</reference>
<gene>
    <name evidence="2" type="ORF">g.13055</name>
</gene>
<dbReference type="AlphaFoldDB" id="A0A1B6FWR4"/>
<accession>A0A1B6FWR4</accession>
<name>A0A1B6FWR4_9HEMI</name>
<feature type="coiled-coil region" evidence="1">
    <location>
        <begin position="213"/>
        <end position="244"/>
    </location>
</feature>
<organism evidence="2">
    <name type="scientific">Cuerna arida</name>
    <dbReference type="NCBI Taxonomy" id="1464854"/>
    <lineage>
        <taxon>Eukaryota</taxon>
        <taxon>Metazoa</taxon>
        <taxon>Ecdysozoa</taxon>
        <taxon>Arthropoda</taxon>
        <taxon>Hexapoda</taxon>
        <taxon>Insecta</taxon>
        <taxon>Pterygota</taxon>
        <taxon>Neoptera</taxon>
        <taxon>Paraneoptera</taxon>
        <taxon>Hemiptera</taxon>
        <taxon>Auchenorrhyncha</taxon>
        <taxon>Membracoidea</taxon>
        <taxon>Cicadellidae</taxon>
        <taxon>Cicadellinae</taxon>
        <taxon>Proconiini</taxon>
        <taxon>Cuerna</taxon>
    </lineage>
</organism>
<protein>
    <submittedName>
        <fullName evidence="2">Uncharacterized protein</fullName>
    </submittedName>
</protein>